<dbReference type="AlphaFoldDB" id="A0A840HR45"/>
<evidence type="ECO:0000313" key="1">
    <source>
        <dbReference type="EMBL" id="MBB4640562.1"/>
    </source>
</evidence>
<keyword evidence="2" id="KW-1185">Reference proteome</keyword>
<sequence>MIREAAEGRGQEAVRAMQAEAEIRIDPFQRADRFVEGWQQLRQQHAELVRDGNFRGAKTTAQHMADMAKSLERDAQLESVLGRRSRELGLEISRDIGRSLSRDLANSIPFDHGRDLSRGMER</sequence>
<protein>
    <recommendedName>
        <fullName evidence="3">Conjugal transfer protein TraA</fullName>
    </recommendedName>
</protein>
<dbReference type="RefSeq" id="WP_407692300.1">
    <property type="nucleotide sequence ID" value="NZ_JACHOV010000003.1"/>
</dbReference>
<accession>A0A840HR45</accession>
<comment type="caution">
    <text evidence="1">The sequence shown here is derived from an EMBL/GenBank/DDBJ whole genome shotgun (WGS) entry which is preliminary data.</text>
</comment>
<organism evidence="1 2">
    <name type="scientific">Rhizorhapis suberifaciens</name>
    <name type="common">corky root of lettuce</name>
    <dbReference type="NCBI Taxonomy" id="13656"/>
    <lineage>
        <taxon>Bacteria</taxon>
        <taxon>Pseudomonadati</taxon>
        <taxon>Pseudomonadota</taxon>
        <taxon>Alphaproteobacteria</taxon>
        <taxon>Sphingomonadales</taxon>
        <taxon>Sphingomonadaceae</taxon>
        <taxon>Rhizorhapis</taxon>
    </lineage>
</organism>
<gene>
    <name evidence="1" type="ORF">HNQ99_000855</name>
</gene>
<reference evidence="1 2" key="1">
    <citation type="submission" date="2020-08" db="EMBL/GenBank/DDBJ databases">
        <title>Genomic Encyclopedia of Type Strains, Phase IV (KMG-IV): sequencing the most valuable type-strain genomes for metagenomic binning, comparative biology and taxonomic classification.</title>
        <authorList>
            <person name="Goeker M."/>
        </authorList>
    </citation>
    <scope>NUCLEOTIDE SEQUENCE [LARGE SCALE GENOMIC DNA]</scope>
    <source>
        <strain evidence="1 2">DSM 7465</strain>
    </source>
</reference>
<dbReference type="EMBL" id="JACHOV010000003">
    <property type="protein sequence ID" value="MBB4640562.1"/>
    <property type="molecule type" value="Genomic_DNA"/>
</dbReference>
<evidence type="ECO:0008006" key="3">
    <source>
        <dbReference type="Google" id="ProtNLM"/>
    </source>
</evidence>
<proteinExistence type="predicted"/>
<dbReference type="Proteomes" id="UP000575068">
    <property type="component" value="Unassembled WGS sequence"/>
</dbReference>
<name>A0A840HR45_9SPHN</name>
<evidence type="ECO:0000313" key="2">
    <source>
        <dbReference type="Proteomes" id="UP000575068"/>
    </source>
</evidence>